<sequence>MEKSTPSNSSTTRKTERKMIEKNRRNHMKNLFSQLNSLLPADNSKKETLPLPDQIDAAVKYIKCMKKKLEKSREEKDKLSRKRSYSFTTSGLNTSLKSPQIEICKMGPDLDVVFITGLHNHFTFYEIIRIIHEEGAAVVIANFSAVGNSTLHVVHPKIGEFGFNFGASRLSERLKMFVRGSAGEVESQPELWDFEIQPDIWQFDLGL</sequence>
<feature type="domain" description="BHLH" evidence="6">
    <location>
        <begin position="12"/>
        <end position="65"/>
    </location>
</feature>
<dbReference type="Pfam" id="PF00010">
    <property type="entry name" value="HLH"/>
    <property type="match status" value="1"/>
</dbReference>
<evidence type="ECO:0000313" key="8">
    <source>
        <dbReference type="Proteomes" id="UP000325577"/>
    </source>
</evidence>
<comment type="subcellular location">
    <subcellularLocation>
        <location evidence="1">Nucleus</location>
    </subcellularLocation>
</comment>
<evidence type="ECO:0000256" key="4">
    <source>
        <dbReference type="ARBA" id="ARBA00023242"/>
    </source>
</evidence>
<dbReference type="GO" id="GO:0000981">
    <property type="term" value="F:DNA-binding transcription factor activity, RNA polymerase II-specific"/>
    <property type="evidence" value="ECO:0007669"/>
    <property type="project" value="TreeGrafter"/>
</dbReference>
<keyword evidence="3" id="KW-0804">Transcription</keyword>
<keyword evidence="8" id="KW-1185">Reference proteome</keyword>
<dbReference type="InterPro" id="IPR036638">
    <property type="entry name" value="HLH_DNA-bd_sf"/>
</dbReference>
<proteinExistence type="predicted"/>
<reference evidence="7 8" key="1">
    <citation type="submission" date="2019-09" db="EMBL/GenBank/DDBJ databases">
        <title>A chromosome-level genome assembly of the Chinese tupelo Nyssa sinensis.</title>
        <authorList>
            <person name="Yang X."/>
            <person name="Kang M."/>
            <person name="Yang Y."/>
            <person name="Xiong H."/>
            <person name="Wang M."/>
            <person name="Zhang Z."/>
            <person name="Wang Z."/>
            <person name="Wu H."/>
            <person name="Ma T."/>
            <person name="Liu J."/>
            <person name="Xi Z."/>
        </authorList>
    </citation>
    <scope>NUCLEOTIDE SEQUENCE [LARGE SCALE GENOMIC DNA]</scope>
    <source>
        <strain evidence="7">J267</strain>
        <tissue evidence="7">Leaf</tissue>
    </source>
</reference>
<evidence type="ECO:0000256" key="2">
    <source>
        <dbReference type="ARBA" id="ARBA00023015"/>
    </source>
</evidence>
<feature type="compositionally biased region" description="Basic and acidic residues" evidence="5">
    <location>
        <begin position="13"/>
        <end position="23"/>
    </location>
</feature>
<evidence type="ECO:0000256" key="1">
    <source>
        <dbReference type="ARBA" id="ARBA00004123"/>
    </source>
</evidence>
<evidence type="ECO:0000256" key="3">
    <source>
        <dbReference type="ARBA" id="ARBA00023163"/>
    </source>
</evidence>
<dbReference type="GO" id="GO:0000977">
    <property type="term" value="F:RNA polymerase II transcription regulatory region sequence-specific DNA binding"/>
    <property type="evidence" value="ECO:0007669"/>
    <property type="project" value="TreeGrafter"/>
</dbReference>
<dbReference type="Proteomes" id="UP000325577">
    <property type="component" value="Linkage Group LG4"/>
</dbReference>
<dbReference type="PANTHER" id="PTHR13935">
    <property type="entry name" value="ACHAETE-SCUTE TRANSCRIPTION FACTOR-RELATED"/>
    <property type="match status" value="1"/>
</dbReference>
<dbReference type="GO" id="GO:0090575">
    <property type="term" value="C:RNA polymerase II transcription regulator complex"/>
    <property type="evidence" value="ECO:0007669"/>
    <property type="project" value="TreeGrafter"/>
</dbReference>
<organism evidence="7 8">
    <name type="scientific">Nyssa sinensis</name>
    <dbReference type="NCBI Taxonomy" id="561372"/>
    <lineage>
        <taxon>Eukaryota</taxon>
        <taxon>Viridiplantae</taxon>
        <taxon>Streptophyta</taxon>
        <taxon>Embryophyta</taxon>
        <taxon>Tracheophyta</taxon>
        <taxon>Spermatophyta</taxon>
        <taxon>Magnoliopsida</taxon>
        <taxon>eudicotyledons</taxon>
        <taxon>Gunneridae</taxon>
        <taxon>Pentapetalae</taxon>
        <taxon>asterids</taxon>
        <taxon>Cornales</taxon>
        <taxon>Nyssaceae</taxon>
        <taxon>Nyssa</taxon>
    </lineage>
</organism>
<dbReference type="SMART" id="SM00353">
    <property type="entry name" value="HLH"/>
    <property type="match status" value="1"/>
</dbReference>
<dbReference type="InterPro" id="IPR011598">
    <property type="entry name" value="bHLH_dom"/>
</dbReference>
<dbReference type="GO" id="GO:0046983">
    <property type="term" value="F:protein dimerization activity"/>
    <property type="evidence" value="ECO:0007669"/>
    <property type="project" value="InterPro"/>
</dbReference>
<evidence type="ECO:0000256" key="5">
    <source>
        <dbReference type="SAM" id="MobiDB-lite"/>
    </source>
</evidence>
<dbReference type="OrthoDB" id="752507at2759"/>
<dbReference type="PANTHER" id="PTHR13935:SF63">
    <property type="entry name" value="BHLH DOMAIN-CONTAINING PROTEIN"/>
    <property type="match status" value="1"/>
</dbReference>
<dbReference type="EMBL" id="CM018047">
    <property type="protein sequence ID" value="KAA8524374.1"/>
    <property type="molecule type" value="Genomic_DNA"/>
</dbReference>
<gene>
    <name evidence="7" type="ORF">F0562_010797</name>
</gene>
<feature type="region of interest" description="Disordered" evidence="5">
    <location>
        <begin position="1"/>
        <end position="24"/>
    </location>
</feature>
<dbReference type="PROSITE" id="PS50888">
    <property type="entry name" value="BHLH"/>
    <property type="match status" value="1"/>
</dbReference>
<dbReference type="AlphaFoldDB" id="A0A5J5A2E8"/>
<feature type="compositionally biased region" description="Polar residues" evidence="5">
    <location>
        <begin position="1"/>
        <end position="12"/>
    </location>
</feature>
<keyword evidence="2" id="KW-0805">Transcription regulation</keyword>
<dbReference type="Gene3D" id="4.10.280.10">
    <property type="entry name" value="Helix-loop-helix DNA-binding domain"/>
    <property type="match status" value="1"/>
</dbReference>
<evidence type="ECO:0000313" key="7">
    <source>
        <dbReference type="EMBL" id="KAA8524374.1"/>
    </source>
</evidence>
<protein>
    <recommendedName>
        <fullName evidence="6">BHLH domain-containing protein</fullName>
    </recommendedName>
</protein>
<accession>A0A5J5A2E8</accession>
<dbReference type="InterPro" id="IPR015660">
    <property type="entry name" value="MASH1/Ascl1a-like"/>
</dbReference>
<dbReference type="SUPFAM" id="SSF47459">
    <property type="entry name" value="HLH, helix-loop-helix DNA-binding domain"/>
    <property type="match status" value="1"/>
</dbReference>
<name>A0A5J5A2E8_9ASTE</name>
<keyword evidence="4" id="KW-0539">Nucleus</keyword>
<evidence type="ECO:0000259" key="6">
    <source>
        <dbReference type="PROSITE" id="PS50888"/>
    </source>
</evidence>